<dbReference type="PROSITE" id="PS50888">
    <property type="entry name" value="BHLH"/>
    <property type="match status" value="1"/>
</dbReference>
<evidence type="ECO:0000256" key="1">
    <source>
        <dbReference type="ARBA" id="ARBA00004123"/>
    </source>
</evidence>
<comment type="subcellular location">
    <subcellularLocation>
        <location evidence="1">Nucleus</location>
    </subcellularLocation>
</comment>
<dbReference type="InterPro" id="IPR052610">
    <property type="entry name" value="bHLH_transcription_regulator"/>
</dbReference>
<reference evidence="8" key="2">
    <citation type="submission" date="2015-07" db="EMBL/GenBank/DDBJ databases">
        <authorList>
            <person name="Noorani M."/>
        </authorList>
    </citation>
    <scope>NUCLEOTIDE SEQUENCE</scope>
    <source>
        <strain evidence="8">Yugu1</strain>
    </source>
</reference>
<dbReference type="SUPFAM" id="SSF47459">
    <property type="entry name" value="HLH, helix-loop-helix DNA-binding domain"/>
    <property type="match status" value="1"/>
</dbReference>
<dbReference type="OMA" id="CSQDHIV"/>
<feature type="region of interest" description="Disordered" evidence="6">
    <location>
        <begin position="259"/>
        <end position="278"/>
    </location>
</feature>
<dbReference type="InterPro" id="IPR036638">
    <property type="entry name" value="HLH_DNA-bd_sf"/>
</dbReference>
<sequence>MDDSSQFMQWALSTLQHEQPPPSTPAPAAAYDNNGCDTVSQFPVLGYSVSVDSLVPGEPPAREGQRATNSWSSVDTDSGSGSGGAGACVAAWSPTAMCATAAPSSCSSGTNNRMSWDFNSASAAAQLIIEPQQPNSAAAMAEGGGGGVPQMTQRGSLSPPTRRASAKISASSSSAPYSQDHIIAERKRREKINQRFIELSTVIPGLKKMDKATILSDATRYVRELQEKLKGLQEDGGGGRGRGMESAVLVKRPCIAAPDGDDDGGARSQHAAAAGPAATGNALPEIEARISDGNVVMVRVHCRDAKGVLVRLLAEVEELHLAITHTNVVQFSASVLIINIIAKVEQGFNTTADDIVGRLNAALHQCVRNSAEQARSCC</sequence>
<feature type="region of interest" description="Disordered" evidence="6">
    <location>
        <begin position="55"/>
        <end position="85"/>
    </location>
</feature>
<dbReference type="HOGENOM" id="CLU_046481_3_0_1"/>
<dbReference type="Gramene" id="KQK87772">
    <property type="protein sequence ID" value="KQK87772"/>
    <property type="gene ID" value="SETIT_036185mg"/>
</dbReference>
<evidence type="ECO:0000256" key="4">
    <source>
        <dbReference type="ARBA" id="ARBA00023163"/>
    </source>
</evidence>
<dbReference type="EMBL" id="AGNK02005441">
    <property type="status" value="NOT_ANNOTATED_CDS"/>
    <property type="molecule type" value="Genomic_DNA"/>
</dbReference>
<dbReference type="Gene3D" id="4.10.280.10">
    <property type="entry name" value="Helix-loop-helix DNA-binding domain"/>
    <property type="match status" value="1"/>
</dbReference>
<reference evidence="8 10" key="1">
    <citation type="journal article" date="2012" name="Nat. Biotechnol.">
        <title>Reference genome sequence of the model plant Setaria.</title>
        <authorList>
            <person name="Bennetzen J.L."/>
            <person name="Schmutz J."/>
            <person name="Wang H."/>
            <person name="Percifield R."/>
            <person name="Hawkins J."/>
            <person name="Pontaroli A.C."/>
            <person name="Estep M."/>
            <person name="Feng L."/>
            <person name="Vaughn J.N."/>
            <person name="Grimwood J."/>
            <person name="Jenkins J."/>
            <person name="Barry K."/>
            <person name="Lindquist E."/>
            <person name="Hellsten U."/>
            <person name="Deshpande S."/>
            <person name="Wang X."/>
            <person name="Wu X."/>
            <person name="Mitros T."/>
            <person name="Triplett J."/>
            <person name="Yang X."/>
            <person name="Ye C.Y."/>
            <person name="Mauro-Herrera M."/>
            <person name="Wang L."/>
            <person name="Li P."/>
            <person name="Sharma M."/>
            <person name="Sharma R."/>
            <person name="Ronald P.C."/>
            <person name="Panaud O."/>
            <person name="Kellogg E.A."/>
            <person name="Brutnell T.P."/>
            <person name="Doust A.N."/>
            <person name="Tuskan G.A."/>
            <person name="Rokhsar D."/>
            <person name="Devos K.M."/>
        </authorList>
    </citation>
    <scope>NUCLEOTIDE SEQUENCE [LARGE SCALE GENOMIC DNA]</scope>
    <source>
        <strain evidence="10">cv. Yugu1</strain>
        <strain evidence="8">Yugu1</strain>
    </source>
</reference>
<name>K4ABC8_SETIT</name>
<dbReference type="Pfam" id="PF22754">
    <property type="entry name" value="bHLH-TF_ACT-like_plant"/>
    <property type="match status" value="1"/>
</dbReference>
<dbReference type="SMART" id="SM00353">
    <property type="entry name" value="HLH"/>
    <property type="match status" value="1"/>
</dbReference>
<dbReference type="GO" id="GO:0005634">
    <property type="term" value="C:nucleus"/>
    <property type="evidence" value="ECO:0007669"/>
    <property type="project" value="UniProtKB-SubCell"/>
</dbReference>
<reference evidence="9" key="3">
    <citation type="submission" date="2018-08" db="UniProtKB">
        <authorList>
            <consortium name="EnsemblPlants"/>
        </authorList>
    </citation>
    <scope>IDENTIFICATION</scope>
    <source>
        <strain evidence="9">Yugu1</strain>
    </source>
</reference>
<dbReference type="Proteomes" id="UP000004995">
    <property type="component" value="Unassembled WGS sequence"/>
</dbReference>
<dbReference type="PANTHER" id="PTHR45959:SF2">
    <property type="entry name" value="BHLH TRANSCRIPTION FACTOR"/>
    <property type="match status" value="1"/>
</dbReference>
<evidence type="ECO:0000256" key="5">
    <source>
        <dbReference type="ARBA" id="ARBA00023242"/>
    </source>
</evidence>
<dbReference type="EnsemblPlants" id="KQK87772">
    <property type="protein sequence ID" value="KQK87772"/>
    <property type="gene ID" value="SETIT_036185mg"/>
</dbReference>
<feature type="compositionally biased region" description="Polar residues" evidence="6">
    <location>
        <begin position="1"/>
        <end position="17"/>
    </location>
</feature>
<accession>K4ABC8</accession>
<dbReference type="STRING" id="4555.K4ABC8"/>
<dbReference type="GO" id="GO:0046983">
    <property type="term" value="F:protein dimerization activity"/>
    <property type="evidence" value="ECO:0007669"/>
    <property type="project" value="InterPro"/>
</dbReference>
<protein>
    <recommendedName>
        <fullName evidence="7">BHLH domain-containing protein</fullName>
    </recommendedName>
</protein>
<gene>
    <name evidence="9" type="primary">LOC101770135</name>
    <name evidence="8" type="ORF">SETIT_9G143800v2</name>
</gene>
<feature type="region of interest" description="Disordered" evidence="6">
    <location>
        <begin position="1"/>
        <end position="32"/>
    </location>
</feature>
<keyword evidence="4" id="KW-0804">Transcription</keyword>
<feature type="compositionally biased region" description="Polar residues" evidence="6">
    <location>
        <begin position="150"/>
        <end position="159"/>
    </location>
</feature>
<dbReference type="EMBL" id="CM003536">
    <property type="protein sequence ID" value="RCV41535.1"/>
    <property type="molecule type" value="Genomic_DNA"/>
</dbReference>
<evidence type="ECO:0000256" key="3">
    <source>
        <dbReference type="ARBA" id="ARBA00023015"/>
    </source>
</evidence>
<keyword evidence="10" id="KW-1185">Reference proteome</keyword>
<evidence type="ECO:0000259" key="7">
    <source>
        <dbReference type="PROSITE" id="PS50888"/>
    </source>
</evidence>
<dbReference type="GeneID" id="101770135"/>
<evidence type="ECO:0000313" key="9">
    <source>
        <dbReference type="EnsemblPlants" id="KQK87772"/>
    </source>
</evidence>
<feature type="domain" description="BHLH" evidence="7">
    <location>
        <begin position="176"/>
        <end position="225"/>
    </location>
</feature>
<dbReference type="RefSeq" id="XP_004982203.1">
    <property type="nucleotide sequence ID" value="XM_004982146.3"/>
</dbReference>
<feature type="compositionally biased region" description="Low complexity" evidence="6">
    <location>
        <begin position="70"/>
        <end position="79"/>
    </location>
</feature>
<dbReference type="OrthoDB" id="690068at2759"/>
<evidence type="ECO:0000256" key="2">
    <source>
        <dbReference type="ARBA" id="ARBA00005510"/>
    </source>
</evidence>
<evidence type="ECO:0000313" key="8">
    <source>
        <dbReference type="EMBL" id="RCV41535.1"/>
    </source>
</evidence>
<organism evidence="8">
    <name type="scientific">Setaria italica</name>
    <name type="common">Foxtail millet</name>
    <name type="synonym">Panicum italicum</name>
    <dbReference type="NCBI Taxonomy" id="4555"/>
    <lineage>
        <taxon>Eukaryota</taxon>
        <taxon>Viridiplantae</taxon>
        <taxon>Streptophyta</taxon>
        <taxon>Embryophyta</taxon>
        <taxon>Tracheophyta</taxon>
        <taxon>Spermatophyta</taxon>
        <taxon>Magnoliopsida</taxon>
        <taxon>Liliopsida</taxon>
        <taxon>Poales</taxon>
        <taxon>Poaceae</taxon>
        <taxon>PACMAD clade</taxon>
        <taxon>Panicoideae</taxon>
        <taxon>Panicodae</taxon>
        <taxon>Paniceae</taxon>
        <taxon>Cenchrinae</taxon>
        <taxon>Setaria</taxon>
    </lineage>
</organism>
<dbReference type="Pfam" id="PF00010">
    <property type="entry name" value="HLH"/>
    <property type="match status" value="1"/>
</dbReference>
<keyword evidence="5" id="KW-0539">Nucleus</keyword>
<dbReference type="AlphaFoldDB" id="K4ABC8"/>
<feature type="region of interest" description="Disordered" evidence="6">
    <location>
        <begin position="135"/>
        <end position="162"/>
    </location>
</feature>
<evidence type="ECO:0000256" key="6">
    <source>
        <dbReference type="SAM" id="MobiDB-lite"/>
    </source>
</evidence>
<dbReference type="InterPro" id="IPR011598">
    <property type="entry name" value="bHLH_dom"/>
</dbReference>
<proteinExistence type="inferred from homology"/>
<keyword evidence="3" id="KW-0805">Transcription regulation</keyword>
<dbReference type="InterPro" id="IPR054502">
    <property type="entry name" value="bHLH-TF_ACT-like_plant"/>
</dbReference>
<evidence type="ECO:0000313" key="10">
    <source>
        <dbReference type="Proteomes" id="UP000004995"/>
    </source>
</evidence>
<dbReference type="PANTHER" id="PTHR45959">
    <property type="entry name" value="BHLH TRANSCRIPTION FACTOR"/>
    <property type="match status" value="1"/>
</dbReference>
<dbReference type="FunCoup" id="K4ABC8">
    <property type="interactions" value="512"/>
</dbReference>
<comment type="similarity">
    <text evidence="2">Belongs to the bHLH protein family.</text>
</comment>
<dbReference type="eggNOG" id="ENOG502QWBY">
    <property type="taxonomic scope" value="Eukaryota"/>
</dbReference>
<dbReference type="KEGG" id="sita:101770135"/>
<feature type="compositionally biased region" description="Low complexity" evidence="6">
    <location>
        <begin position="266"/>
        <end position="278"/>
    </location>
</feature>